<keyword evidence="5" id="KW-0963">Cytoplasm</keyword>
<dbReference type="InterPro" id="IPR029063">
    <property type="entry name" value="SAM-dependent_MTases_sf"/>
</dbReference>
<dbReference type="PANTHER" id="PTHR11579">
    <property type="entry name" value="PROTEIN-L-ISOASPARTATE O-METHYLTRANSFERASE"/>
    <property type="match status" value="1"/>
</dbReference>
<evidence type="ECO:0000256" key="6">
    <source>
        <dbReference type="ARBA" id="ARBA00022603"/>
    </source>
</evidence>
<evidence type="ECO:0000256" key="2">
    <source>
        <dbReference type="ARBA" id="ARBA00005369"/>
    </source>
</evidence>
<dbReference type="AlphaFoldDB" id="A0A1F5RVQ1"/>
<comment type="caution">
    <text evidence="10">The sequence shown here is derived from an EMBL/GenBank/DDBJ whole genome shotgun (WGS) entry which is preliminary data.</text>
</comment>
<comment type="subcellular location">
    <subcellularLocation>
        <location evidence="1">Cytoplasm</location>
    </subcellularLocation>
</comment>
<accession>A0A1F5RVQ1</accession>
<dbReference type="Proteomes" id="UP000177878">
    <property type="component" value="Unassembled WGS sequence"/>
</dbReference>
<gene>
    <name evidence="10" type="ORF">A3I35_04205</name>
</gene>
<name>A0A1F5RVQ1_9BACT</name>
<dbReference type="InterPro" id="IPR000682">
    <property type="entry name" value="PCMT"/>
</dbReference>
<evidence type="ECO:0000256" key="9">
    <source>
        <dbReference type="NCBIfam" id="TIGR00080"/>
    </source>
</evidence>
<keyword evidence="6 10" id="KW-0489">Methyltransferase</keyword>
<dbReference type="GO" id="GO:0004719">
    <property type="term" value="F:protein-L-isoaspartate (D-aspartate) O-methyltransferase activity"/>
    <property type="evidence" value="ECO:0007669"/>
    <property type="project" value="UniProtKB-UniRule"/>
</dbReference>
<evidence type="ECO:0000256" key="1">
    <source>
        <dbReference type="ARBA" id="ARBA00004496"/>
    </source>
</evidence>
<sequence>MSQNELTNHLTDAGVLKTSRIVDAFRTIDRADFVPRKYLNEAYGDYPLPLGYGQTISQPTTVAFMLEKLQPQAGEKILDVGSGSGWTTALLAQIVGPAGKVCGVEIVPELAELGRKNLANYELNWAEIKLVTGELGCPPLAPFNKILVSAAAEELPDELLSQLKSGGRLVIPIQNSIWQIDKAAAGKFRQQEFPGFVFVPLV</sequence>
<comment type="similarity">
    <text evidence="2">Belongs to the methyltransferase superfamily. L-isoaspartyl/D-aspartyl protein methyltransferase family.</text>
</comment>
<dbReference type="NCBIfam" id="TIGR00080">
    <property type="entry name" value="pimt"/>
    <property type="match status" value="1"/>
</dbReference>
<dbReference type="GO" id="GO:0032259">
    <property type="term" value="P:methylation"/>
    <property type="evidence" value="ECO:0007669"/>
    <property type="project" value="UniProtKB-KW"/>
</dbReference>
<evidence type="ECO:0000256" key="7">
    <source>
        <dbReference type="ARBA" id="ARBA00022679"/>
    </source>
</evidence>
<dbReference type="SUPFAM" id="SSF53335">
    <property type="entry name" value="S-adenosyl-L-methionine-dependent methyltransferases"/>
    <property type="match status" value="1"/>
</dbReference>
<dbReference type="GO" id="GO:0030091">
    <property type="term" value="P:protein repair"/>
    <property type="evidence" value="ECO:0007669"/>
    <property type="project" value="UniProtKB-UniRule"/>
</dbReference>
<evidence type="ECO:0000313" key="11">
    <source>
        <dbReference type="Proteomes" id="UP000177878"/>
    </source>
</evidence>
<dbReference type="STRING" id="1797988.A3I35_04205"/>
<evidence type="ECO:0000256" key="5">
    <source>
        <dbReference type="ARBA" id="ARBA00022490"/>
    </source>
</evidence>
<evidence type="ECO:0000313" key="10">
    <source>
        <dbReference type="EMBL" id="OGF18496.1"/>
    </source>
</evidence>
<dbReference type="EMBL" id="MFFV01000055">
    <property type="protein sequence ID" value="OGF18496.1"/>
    <property type="molecule type" value="Genomic_DNA"/>
</dbReference>
<organism evidence="10 11">
    <name type="scientific">Candidatus Falkowbacteria bacterium RIFCSPLOWO2_02_FULL_45_15</name>
    <dbReference type="NCBI Taxonomy" id="1797988"/>
    <lineage>
        <taxon>Bacteria</taxon>
        <taxon>Candidatus Falkowiibacteriota</taxon>
    </lineage>
</organism>
<dbReference type="Gene3D" id="3.40.50.150">
    <property type="entry name" value="Vaccinia Virus protein VP39"/>
    <property type="match status" value="1"/>
</dbReference>
<dbReference type="PANTHER" id="PTHR11579:SF0">
    <property type="entry name" value="PROTEIN-L-ISOASPARTATE(D-ASPARTATE) O-METHYLTRANSFERASE"/>
    <property type="match status" value="1"/>
</dbReference>
<evidence type="ECO:0000256" key="8">
    <source>
        <dbReference type="ARBA" id="ARBA00022691"/>
    </source>
</evidence>
<dbReference type="CDD" id="cd02440">
    <property type="entry name" value="AdoMet_MTases"/>
    <property type="match status" value="1"/>
</dbReference>
<protein>
    <recommendedName>
        <fullName evidence="4 9">Protein-L-isoaspartate O-methyltransferase</fullName>
        <ecNumber evidence="3 9">2.1.1.77</ecNumber>
    </recommendedName>
</protein>
<dbReference type="Pfam" id="PF01135">
    <property type="entry name" value="PCMT"/>
    <property type="match status" value="1"/>
</dbReference>
<dbReference type="EC" id="2.1.1.77" evidence="3 9"/>
<reference evidence="10 11" key="1">
    <citation type="journal article" date="2016" name="Nat. Commun.">
        <title>Thousands of microbial genomes shed light on interconnected biogeochemical processes in an aquifer system.</title>
        <authorList>
            <person name="Anantharaman K."/>
            <person name="Brown C.T."/>
            <person name="Hug L.A."/>
            <person name="Sharon I."/>
            <person name="Castelle C.J."/>
            <person name="Probst A.J."/>
            <person name="Thomas B.C."/>
            <person name="Singh A."/>
            <person name="Wilkins M.J."/>
            <person name="Karaoz U."/>
            <person name="Brodie E.L."/>
            <person name="Williams K.H."/>
            <person name="Hubbard S.S."/>
            <person name="Banfield J.F."/>
        </authorList>
    </citation>
    <scope>NUCLEOTIDE SEQUENCE [LARGE SCALE GENOMIC DNA]</scope>
</reference>
<proteinExistence type="inferred from homology"/>
<keyword evidence="7 10" id="KW-0808">Transferase</keyword>
<evidence type="ECO:0000256" key="3">
    <source>
        <dbReference type="ARBA" id="ARBA00011890"/>
    </source>
</evidence>
<keyword evidence="8" id="KW-0949">S-adenosyl-L-methionine</keyword>
<evidence type="ECO:0000256" key="4">
    <source>
        <dbReference type="ARBA" id="ARBA00013346"/>
    </source>
</evidence>
<dbReference type="GO" id="GO:0005737">
    <property type="term" value="C:cytoplasm"/>
    <property type="evidence" value="ECO:0007669"/>
    <property type="project" value="UniProtKB-SubCell"/>
</dbReference>